<keyword evidence="4" id="KW-1185">Reference proteome</keyword>
<evidence type="ECO:0000313" key="4">
    <source>
        <dbReference type="Proteomes" id="UP000788262"/>
    </source>
</evidence>
<accession>A0ABS2VN12</accession>
<proteinExistence type="predicted"/>
<evidence type="ECO:0000256" key="1">
    <source>
        <dbReference type="SAM" id="MobiDB-lite"/>
    </source>
</evidence>
<dbReference type="Proteomes" id="UP000788262">
    <property type="component" value="Unassembled WGS sequence"/>
</dbReference>
<dbReference type="InterPro" id="IPR052909">
    <property type="entry name" value="Transposase_6_like"/>
</dbReference>
<evidence type="ECO:0000313" key="3">
    <source>
        <dbReference type="EMBL" id="MBN0044434.1"/>
    </source>
</evidence>
<dbReference type="Pfam" id="PF13340">
    <property type="entry name" value="DUF4096"/>
    <property type="match status" value="1"/>
</dbReference>
<organism evidence="3 4">
    <name type="scientific">Streptomyces actuosus</name>
    <dbReference type="NCBI Taxonomy" id="1885"/>
    <lineage>
        <taxon>Bacteria</taxon>
        <taxon>Bacillati</taxon>
        <taxon>Actinomycetota</taxon>
        <taxon>Actinomycetes</taxon>
        <taxon>Kitasatosporales</taxon>
        <taxon>Streptomycetaceae</taxon>
        <taxon>Streptomyces</taxon>
    </lineage>
</organism>
<protein>
    <submittedName>
        <fullName evidence="3">Transposase</fullName>
    </submittedName>
</protein>
<gene>
    <name evidence="3" type="ORF">JS756_09970</name>
</gene>
<name>A0ABS2VN12_STRAS</name>
<feature type="domain" description="Insertion element IS402-like" evidence="2">
    <location>
        <begin position="6"/>
        <end position="76"/>
    </location>
</feature>
<dbReference type="PANTHER" id="PTHR46637">
    <property type="entry name" value="TIS1421-TRANSPOSASE PROTEIN A"/>
    <property type="match status" value="1"/>
</dbReference>
<feature type="compositionally biased region" description="Gly residues" evidence="1">
    <location>
        <begin position="81"/>
        <end position="92"/>
    </location>
</feature>
<evidence type="ECO:0000259" key="2">
    <source>
        <dbReference type="Pfam" id="PF13340"/>
    </source>
</evidence>
<reference evidence="3 4" key="1">
    <citation type="submission" date="2021-02" db="EMBL/GenBank/DDBJ databases">
        <title>Whole genome sequencing of Streptomyces actuosus VRA1.</title>
        <authorList>
            <person name="Sen G."/>
            <person name="Sen A."/>
        </authorList>
    </citation>
    <scope>NUCLEOTIDE SEQUENCE [LARGE SCALE GENOMIC DNA]</scope>
    <source>
        <strain evidence="3 4">VRA1</strain>
    </source>
</reference>
<dbReference type="PANTHER" id="PTHR46637:SF1">
    <property type="entry name" value="BLL5188 PROTEIN"/>
    <property type="match status" value="1"/>
</dbReference>
<sequence>MTLAQLTDEEWEFIEPHLPIGEHGPYPRTLRQQFEGVIWRFRTGGQRREMPSEFGASSTVSHRFRQWRDAGVSEALPEDLSGGGEAGRGGPVPGRYLLHHRAHHDAAGMHLGGRSSPVGDG</sequence>
<dbReference type="InterPro" id="IPR025161">
    <property type="entry name" value="IS402-like_dom"/>
</dbReference>
<feature type="region of interest" description="Disordered" evidence="1">
    <location>
        <begin position="74"/>
        <end position="121"/>
    </location>
</feature>
<comment type="caution">
    <text evidence="3">The sequence shown here is derived from an EMBL/GenBank/DDBJ whole genome shotgun (WGS) entry which is preliminary data.</text>
</comment>
<dbReference type="EMBL" id="JAFFZS010000006">
    <property type="protein sequence ID" value="MBN0044434.1"/>
    <property type="molecule type" value="Genomic_DNA"/>
</dbReference>